<dbReference type="AlphaFoldDB" id="A0A914RQS0"/>
<protein>
    <submittedName>
        <fullName evidence="2">Uncharacterized protein</fullName>
    </submittedName>
</protein>
<accession>A0A914RQS0</accession>
<evidence type="ECO:0000313" key="1">
    <source>
        <dbReference type="Proteomes" id="UP000887564"/>
    </source>
</evidence>
<sequence length="119" mass="13903">MAGKRFPESELDRLMEEMMQDVLNYGDRREQHLIELMEHVRNQCKGIDVERLKMPVFEAIARSVPASNMFILLNQLLYTFTCTRAALQMHLEKIRETGPMFSKPLQRSELLALSLQGYD</sequence>
<evidence type="ECO:0000313" key="2">
    <source>
        <dbReference type="WBParaSite" id="PEQ_0000869301-mRNA-1"/>
    </source>
</evidence>
<dbReference type="Proteomes" id="UP000887564">
    <property type="component" value="Unplaced"/>
</dbReference>
<name>A0A914RQS0_PAREQ</name>
<reference evidence="2" key="1">
    <citation type="submission" date="2022-11" db="UniProtKB">
        <authorList>
            <consortium name="WormBaseParasite"/>
        </authorList>
    </citation>
    <scope>IDENTIFICATION</scope>
</reference>
<keyword evidence="1" id="KW-1185">Reference proteome</keyword>
<organism evidence="1 2">
    <name type="scientific">Parascaris equorum</name>
    <name type="common">Equine roundworm</name>
    <dbReference type="NCBI Taxonomy" id="6256"/>
    <lineage>
        <taxon>Eukaryota</taxon>
        <taxon>Metazoa</taxon>
        <taxon>Ecdysozoa</taxon>
        <taxon>Nematoda</taxon>
        <taxon>Chromadorea</taxon>
        <taxon>Rhabditida</taxon>
        <taxon>Spirurina</taxon>
        <taxon>Ascaridomorpha</taxon>
        <taxon>Ascaridoidea</taxon>
        <taxon>Ascarididae</taxon>
        <taxon>Parascaris</taxon>
    </lineage>
</organism>
<dbReference type="WBParaSite" id="PEQ_0000869301-mRNA-1">
    <property type="protein sequence ID" value="PEQ_0000869301-mRNA-1"/>
    <property type="gene ID" value="PEQ_0000869301"/>
</dbReference>
<proteinExistence type="predicted"/>